<feature type="transmembrane region" description="Helical" evidence="1">
    <location>
        <begin position="995"/>
        <end position="1013"/>
    </location>
</feature>
<accession>A0A0F9VA11</accession>
<proteinExistence type="predicted"/>
<evidence type="ECO:0000256" key="1">
    <source>
        <dbReference type="SAM" id="Phobius"/>
    </source>
</evidence>
<keyword evidence="1" id="KW-0472">Membrane</keyword>
<protein>
    <recommendedName>
        <fullName evidence="3">Laminin G domain-containing protein</fullName>
    </recommendedName>
</protein>
<feature type="transmembrane region" description="Helical" evidence="1">
    <location>
        <begin position="940"/>
        <end position="959"/>
    </location>
</feature>
<sequence>MKKLGKQEKMTSREAHHSKKMMGVIVMFIFFMFFLVGTVSALEIDNKLTYSNEDLKVDFDNLWGLGKYYGSIELKSHPSVNYVKEVAVGNSVTMWYDFNFNQLYKNGLGEVEFIDVRTEERIDRDYSFVYWGDKERNIYGQGECSTDFNGTQTCESIIVGTEIYQNWLPYDSKDIPKGKVRIGIKVEIRTDDYVDGIWTIIGKKVSRHSVWTDSLSVNLISYYKLDLSSGVVLDSLGVNNGTNNGATRGITGKIGSAFRFDGVGDFVDSGFSNVLSNNFTVSLWYNSSTDPSSTNALIERATAVGSFGKRELMRMTTSGFVFFDLKNGNASEDAGITTSVNLSDGDFHHIVFVRNSTEVRIYVDGSVGASLIKNYGASTLATEFFIGKTYDVVARFLNMDLDELGIWNRSLSADEVTQLFNGGNGITFPMAPTIILNSPIDNFNTTSQTINFNGTVPSSTLANVSLIIDGFFNETNSSGIEGDYIFTKIISNGDHNWTYEACDAVGCANATVRTFKISLFVENSQTFNASSFETDTETFTINITTNGTTPTNGKLIYNGTTFSSVTITNTANNDFDITKTIDIPLVAGTKEWFFNFTLGATEFNSSTQNQIINSTTFVKCDTIPSYINITFKNETVGEETVSAVLDTDWNFWLGGGDTFKTLDFTNTTENFDYPFCLTSPGNRTLNTNVSLTYDNSISQQRSFTQDFTLTNITTNQTLFLLPTEDGLFITFQTVTVSEQIISDVNVNVSKLTDLISIGITDDAGLVQFFLDPDTTYTFNFFKVGFDVVTTSLKPTQSSFTITMGTQVIQEENDTTKGISYIINPISNTLSNNTETEFNLSFFSTFFLLDNFGFALKNSTGDIFNVTSSTIDTGGFLSRNLNTGDNNDIIMEIFWTINGNQTNITRTWLIFDDADEGFSIKTFFDDLSIFLTSGMFGLTNFGLSIIIFGIILLVTGILSARFGNIVTNPPGISLIIFSLVLFFDVGLGIMPNPIGAVNNFPTIFVGFIFLGILLKEAIK</sequence>
<gene>
    <name evidence="2" type="ORF">LCGC14_0509440</name>
</gene>
<organism evidence="2">
    <name type="scientific">marine sediment metagenome</name>
    <dbReference type="NCBI Taxonomy" id="412755"/>
    <lineage>
        <taxon>unclassified sequences</taxon>
        <taxon>metagenomes</taxon>
        <taxon>ecological metagenomes</taxon>
    </lineage>
</organism>
<feature type="transmembrane region" description="Helical" evidence="1">
    <location>
        <begin position="21"/>
        <end position="42"/>
    </location>
</feature>
<name>A0A0F9VA11_9ZZZZ</name>
<dbReference type="SUPFAM" id="SSF49899">
    <property type="entry name" value="Concanavalin A-like lectins/glucanases"/>
    <property type="match status" value="1"/>
</dbReference>
<dbReference type="InterPro" id="IPR013320">
    <property type="entry name" value="ConA-like_dom_sf"/>
</dbReference>
<dbReference type="Gene3D" id="2.60.120.200">
    <property type="match status" value="1"/>
</dbReference>
<dbReference type="Pfam" id="PF13385">
    <property type="entry name" value="Laminin_G_3"/>
    <property type="match status" value="1"/>
</dbReference>
<dbReference type="AlphaFoldDB" id="A0A0F9VA11"/>
<comment type="caution">
    <text evidence="2">The sequence shown here is derived from an EMBL/GenBank/DDBJ whole genome shotgun (WGS) entry which is preliminary data.</text>
</comment>
<feature type="transmembrane region" description="Helical" evidence="1">
    <location>
        <begin position="971"/>
        <end position="989"/>
    </location>
</feature>
<evidence type="ECO:0008006" key="3">
    <source>
        <dbReference type="Google" id="ProtNLM"/>
    </source>
</evidence>
<keyword evidence="1" id="KW-0812">Transmembrane</keyword>
<keyword evidence="1" id="KW-1133">Transmembrane helix</keyword>
<dbReference type="EMBL" id="LAZR01000616">
    <property type="protein sequence ID" value="KKN62683.1"/>
    <property type="molecule type" value="Genomic_DNA"/>
</dbReference>
<evidence type="ECO:0000313" key="2">
    <source>
        <dbReference type="EMBL" id="KKN62683.1"/>
    </source>
</evidence>
<reference evidence="2" key="1">
    <citation type="journal article" date="2015" name="Nature">
        <title>Complex archaea that bridge the gap between prokaryotes and eukaryotes.</title>
        <authorList>
            <person name="Spang A."/>
            <person name="Saw J.H."/>
            <person name="Jorgensen S.L."/>
            <person name="Zaremba-Niedzwiedzka K."/>
            <person name="Martijn J."/>
            <person name="Lind A.E."/>
            <person name="van Eijk R."/>
            <person name="Schleper C."/>
            <person name="Guy L."/>
            <person name="Ettema T.J."/>
        </authorList>
    </citation>
    <scope>NUCLEOTIDE SEQUENCE</scope>
</reference>